<dbReference type="AlphaFoldDB" id="A0A0C2FLN4"/>
<dbReference type="OrthoDB" id="4158994at2759"/>
<keyword evidence="2" id="KW-0472">Membrane</keyword>
<feature type="region of interest" description="Disordered" evidence="1">
    <location>
        <begin position="1"/>
        <end position="65"/>
    </location>
</feature>
<proteinExistence type="predicted"/>
<evidence type="ECO:0000256" key="2">
    <source>
        <dbReference type="SAM" id="Phobius"/>
    </source>
</evidence>
<organism evidence="3 4">
    <name type="scientific">Sporothrix brasiliensis 5110</name>
    <dbReference type="NCBI Taxonomy" id="1398154"/>
    <lineage>
        <taxon>Eukaryota</taxon>
        <taxon>Fungi</taxon>
        <taxon>Dikarya</taxon>
        <taxon>Ascomycota</taxon>
        <taxon>Pezizomycotina</taxon>
        <taxon>Sordariomycetes</taxon>
        <taxon>Sordariomycetidae</taxon>
        <taxon>Ophiostomatales</taxon>
        <taxon>Ophiostomataceae</taxon>
        <taxon>Sporothrix</taxon>
    </lineage>
</organism>
<feature type="transmembrane region" description="Helical" evidence="2">
    <location>
        <begin position="219"/>
        <end position="246"/>
    </location>
</feature>
<evidence type="ECO:0000256" key="1">
    <source>
        <dbReference type="SAM" id="MobiDB-lite"/>
    </source>
</evidence>
<dbReference type="HOGENOM" id="CLU_1027354_0_0_1"/>
<dbReference type="Proteomes" id="UP000031575">
    <property type="component" value="Unassembled WGS sequence"/>
</dbReference>
<keyword evidence="4" id="KW-1185">Reference proteome</keyword>
<sequence length="271" mass="28308">MTRASPLAKRQPGAASQRDNHNESGVGSHGKRTTKYQQKPSHGLPLVGSDAVARSSPSSGNSVLTIPSHPPAVAAGASSPPPLFTTVAAAAVANGCTCGTDTMASSSPATYHGQQRHRKSDPSLITSTGPRRSHVSDRHLPNVDNVSQPPSSSDSLAAPYTLATSNDVSGVPAPSAVSFDESYRRIDVNATKNANVHRDTGPLDLAMTILRSCPLYDTIAILIILMQLSPVVLSVVYMLFTVLTFVPPVTTSSGLSLTEIFEGGLGHRALH</sequence>
<name>A0A0C2FLN4_9PEZI</name>
<dbReference type="RefSeq" id="XP_040620008.1">
    <property type="nucleotide sequence ID" value="XM_040761231.1"/>
</dbReference>
<feature type="compositionally biased region" description="Polar residues" evidence="1">
    <location>
        <begin position="144"/>
        <end position="155"/>
    </location>
</feature>
<keyword evidence="2" id="KW-1133">Transmembrane helix</keyword>
<evidence type="ECO:0000313" key="3">
    <source>
        <dbReference type="EMBL" id="KIH91998.1"/>
    </source>
</evidence>
<protein>
    <submittedName>
        <fullName evidence="3">Uncharacterized protein</fullName>
    </submittedName>
</protein>
<accession>A0A0C2FLN4</accession>
<feature type="compositionally biased region" description="Polar residues" evidence="1">
    <location>
        <begin position="55"/>
        <end position="65"/>
    </location>
</feature>
<gene>
    <name evidence="3" type="ORF">SPBR_02928</name>
</gene>
<dbReference type="EMBL" id="AWTV01000006">
    <property type="protein sequence ID" value="KIH91998.1"/>
    <property type="molecule type" value="Genomic_DNA"/>
</dbReference>
<evidence type="ECO:0000313" key="4">
    <source>
        <dbReference type="Proteomes" id="UP000031575"/>
    </source>
</evidence>
<keyword evidence="2" id="KW-0812">Transmembrane</keyword>
<dbReference type="VEuPathDB" id="FungiDB:SPBR_02928"/>
<reference evidence="3 4" key="1">
    <citation type="journal article" date="2014" name="BMC Genomics">
        <title>Comparative genomics of the major fungal agents of human and animal Sporotrichosis: Sporothrix schenckii and Sporothrix brasiliensis.</title>
        <authorList>
            <person name="Teixeira M.M."/>
            <person name="de Almeida L.G."/>
            <person name="Kubitschek-Barreira P."/>
            <person name="Alves F.L."/>
            <person name="Kioshima E.S."/>
            <person name="Abadio A.K."/>
            <person name="Fernandes L."/>
            <person name="Derengowski L.S."/>
            <person name="Ferreira K.S."/>
            <person name="Souza R.C."/>
            <person name="Ruiz J.C."/>
            <person name="de Andrade N.C."/>
            <person name="Paes H.C."/>
            <person name="Nicola A.M."/>
            <person name="Albuquerque P."/>
            <person name="Gerber A.L."/>
            <person name="Martins V.P."/>
            <person name="Peconick L.D."/>
            <person name="Neto A.V."/>
            <person name="Chaucanez C.B."/>
            <person name="Silva P.A."/>
            <person name="Cunha O.L."/>
            <person name="de Oliveira F.F."/>
            <person name="dos Santos T.C."/>
            <person name="Barros A.L."/>
            <person name="Soares M.A."/>
            <person name="de Oliveira L.M."/>
            <person name="Marini M.M."/>
            <person name="Villalobos-Duno H."/>
            <person name="Cunha M.M."/>
            <person name="de Hoog S."/>
            <person name="da Silveira J.F."/>
            <person name="Henrissat B."/>
            <person name="Nino-Vega G.A."/>
            <person name="Cisalpino P.S."/>
            <person name="Mora-Montes H.M."/>
            <person name="Almeida S.R."/>
            <person name="Stajich J.E."/>
            <person name="Lopes-Bezerra L.M."/>
            <person name="Vasconcelos A.T."/>
            <person name="Felipe M.S."/>
        </authorList>
    </citation>
    <scope>NUCLEOTIDE SEQUENCE [LARGE SCALE GENOMIC DNA]</scope>
    <source>
        <strain evidence="3 4">5110</strain>
    </source>
</reference>
<dbReference type="GeneID" id="63676152"/>
<comment type="caution">
    <text evidence="3">The sequence shown here is derived from an EMBL/GenBank/DDBJ whole genome shotgun (WGS) entry which is preliminary data.</text>
</comment>
<feature type="compositionally biased region" description="Polar residues" evidence="1">
    <location>
        <begin position="104"/>
        <end position="113"/>
    </location>
</feature>
<feature type="region of interest" description="Disordered" evidence="1">
    <location>
        <begin position="104"/>
        <end position="158"/>
    </location>
</feature>